<keyword evidence="2" id="KW-0812">Transmembrane</keyword>
<reference evidence="4" key="1">
    <citation type="submission" date="2021-01" db="EMBL/GenBank/DDBJ databases">
        <authorList>
            <person name="Corre E."/>
            <person name="Pelletier E."/>
            <person name="Niang G."/>
            <person name="Scheremetjew M."/>
            <person name="Finn R."/>
            <person name="Kale V."/>
            <person name="Holt S."/>
            <person name="Cochrane G."/>
            <person name="Meng A."/>
            <person name="Brown T."/>
            <person name="Cohen L."/>
        </authorList>
    </citation>
    <scope>NUCLEOTIDE SEQUENCE</scope>
    <source>
        <strain evidence="4">10249 10 AB</strain>
    </source>
</reference>
<keyword evidence="2" id="KW-1133">Transmembrane helix</keyword>
<dbReference type="EMBL" id="HBIX01013069">
    <property type="protein sequence ID" value="CAE0716944.1"/>
    <property type="molecule type" value="Transcribed_RNA"/>
</dbReference>
<feature type="compositionally biased region" description="Polar residues" evidence="1">
    <location>
        <begin position="118"/>
        <end position="130"/>
    </location>
</feature>
<evidence type="ECO:0000313" key="4">
    <source>
        <dbReference type="EMBL" id="CAE0716944.1"/>
    </source>
</evidence>
<evidence type="ECO:0000313" key="3">
    <source>
        <dbReference type="EMBL" id="CAE0716943.1"/>
    </source>
</evidence>
<evidence type="ECO:0000256" key="2">
    <source>
        <dbReference type="SAM" id="Phobius"/>
    </source>
</evidence>
<dbReference type="AlphaFoldDB" id="A0A6U9YYT3"/>
<accession>A0A6U9YYT3</accession>
<gene>
    <name evidence="3" type="ORF">PAUS00366_LOCUS9695</name>
    <name evidence="4" type="ORF">PAUS00366_LOCUS9696</name>
</gene>
<feature type="transmembrane region" description="Helical" evidence="2">
    <location>
        <begin position="7"/>
        <end position="25"/>
    </location>
</feature>
<proteinExistence type="predicted"/>
<protein>
    <submittedName>
        <fullName evidence="4">Uncharacterized protein</fullName>
    </submittedName>
</protein>
<evidence type="ECO:0000256" key="1">
    <source>
        <dbReference type="SAM" id="MobiDB-lite"/>
    </source>
</evidence>
<name>A0A6U9YYT3_9STRA</name>
<organism evidence="4">
    <name type="scientific">Pseudo-nitzschia australis</name>
    <dbReference type="NCBI Taxonomy" id="44445"/>
    <lineage>
        <taxon>Eukaryota</taxon>
        <taxon>Sar</taxon>
        <taxon>Stramenopiles</taxon>
        <taxon>Ochrophyta</taxon>
        <taxon>Bacillariophyta</taxon>
        <taxon>Bacillariophyceae</taxon>
        <taxon>Bacillariophycidae</taxon>
        <taxon>Bacillariales</taxon>
        <taxon>Bacillariaceae</taxon>
        <taxon>Pseudo-nitzschia</taxon>
    </lineage>
</organism>
<keyword evidence="2" id="KW-0472">Membrane</keyword>
<feature type="region of interest" description="Disordered" evidence="1">
    <location>
        <begin position="103"/>
        <end position="130"/>
    </location>
</feature>
<sequence length="544" mass="60957">MMQYNKIVLLYFFLGGATVILNTLMQRRFFSFVDIPVAKDMVAMTNTSYFGNLRNFPSLSSLVHVKDRSPLLLPIEPAAKSTMGKNTPLSAANFAKPAMLEELKPQQRTNEKQKNENIVKTSMDPSNSTSINAFSSNPKEMLVWNTETHQAIQTLGAQFDTKDKIIKVANEEGYINSNGQLVVNVDETYLFWEGGQEKLCNLLQNMTLTSSLDEITGNNVPSTVLNATMDCIDHSKNKQGFGQGNWVTAIYAARMAAYLAGVDFRFQCLDGQNSKMSLLLPWFDKYVTIAKPMNRTVWPHGGVRPTSKEACPPKYPFLRIDKMAFQIQDDLRKMAVSLVGTRDDVRRHPDVPVDATPLVHNVELDDVALHFRCGDVLGGVRRNDFGMIRFNEYKKWIPNNTESIGILTQPFDIGQNRKKDKGKVGNCRTVVHELVDYLQEFAPNAKISIRNGPNETLPLTYARLVMANHSITSLSSFGIIPVVGTFGEGYFQKGNRGVNPFATYIPDILPNVHQMEAEVRGSGEMMGKSIENLVEWFVNDTFIG</sequence>
<dbReference type="EMBL" id="HBIX01013068">
    <property type="protein sequence ID" value="CAE0716943.1"/>
    <property type="molecule type" value="Transcribed_RNA"/>
</dbReference>
<feature type="compositionally biased region" description="Basic and acidic residues" evidence="1">
    <location>
        <begin position="103"/>
        <end position="117"/>
    </location>
</feature>